<keyword evidence="7" id="KW-0170">Cobalt</keyword>
<gene>
    <name evidence="11" type="ORF">CSUB01_10208</name>
</gene>
<evidence type="ECO:0000256" key="3">
    <source>
        <dbReference type="ARBA" id="ARBA00022723"/>
    </source>
</evidence>
<evidence type="ECO:0000256" key="8">
    <source>
        <dbReference type="PROSITE-ProRule" id="PRU00261"/>
    </source>
</evidence>
<dbReference type="PANTHER" id="PTHR46471">
    <property type="entry name" value="CHITIN DEACETYLASE"/>
    <property type="match status" value="1"/>
</dbReference>
<comment type="caution">
    <text evidence="11">The sequence shown here is derived from an EMBL/GenBank/DDBJ whole genome shotgun (WGS) entry which is preliminary data.</text>
</comment>
<reference evidence="12" key="1">
    <citation type="journal article" date="2014" name="Genome Announc.">
        <title>Draft genome sequence of Colletotrichum sublineola, a destructive pathogen of cultivated sorghum.</title>
        <authorList>
            <person name="Baroncelli R."/>
            <person name="Sanz-Martin J.M."/>
            <person name="Rech G.E."/>
            <person name="Sukno S.A."/>
            <person name="Thon M.R."/>
        </authorList>
    </citation>
    <scope>NUCLEOTIDE SEQUENCE [LARGE SCALE GENOMIC DNA]</scope>
    <source>
        <strain evidence="12">TX430BB</strain>
    </source>
</reference>
<evidence type="ECO:0000256" key="5">
    <source>
        <dbReference type="ARBA" id="ARBA00022801"/>
    </source>
</evidence>
<dbReference type="PROSITE" id="PS50941">
    <property type="entry name" value="CHIT_BIND_I_2"/>
    <property type="match status" value="3"/>
</dbReference>
<feature type="disulfide bond" evidence="8">
    <location>
        <begin position="189"/>
        <end position="201"/>
    </location>
</feature>
<dbReference type="OrthoDB" id="1193027at2759"/>
<feature type="domain" description="Chitin-binding type-1" evidence="9">
    <location>
        <begin position="100"/>
        <end position="146"/>
    </location>
</feature>
<keyword evidence="8" id="KW-1015">Disulfide bond</keyword>
<keyword evidence="12" id="KW-1185">Reference proteome</keyword>
<evidence type="ECO:0000256" key="1">
    <source>
        <dbReference type="ARBA" id="ARBA00001941"/>
    </source>
</evidence>
<dbReference type="Proteomes" id="UP000027238">
    <property type="component" value="Unassembled WGS sequence"/>
</dbReference>
<dbReference type="AlphaFoldDB" id="A0A066XY08"/>
<dbReference type="HOGENOM" id="CLU_063904_0_0_1"/>
<evidence type="ECO:0000256" key="2">
    <source>
        <dbReference type="ARBA" id="ARBA00022669"/>
    </source>
</evidence>
<feature type="disulfide bond" evidence="8">
    <location>
        <begin position="194"/>
        <end position="208"/>
    </location>
</feature>
<feature type="domain" description="Chitin-binding type-1" evidence="9">
    <location>
        <begin position="43"/>
        <end position="89"/>
    </location>
</feature>
<dbReference type="Pfam" id="PF00187">
    <property type="entry name" value="Chitin_bind_1"/>
    <property type="match status" value="1"/>
</dbReference>
<feature type="disulfide bond" evidence="8">
    <location>
        <begin position="119"/>
        <end position="133"/>
    </location>
</feature>
<comment type="caution">
    <text evidence="8">Lacks conserved residue(s) required for the propagation of feature annotation.</text>
</comment>
<dbReference type="EMBL" id="JMSE01000322">
    <property type="protein sequence ID" value="KDN70651.1"/>
    <property type="molecule type" value="Genomic_DNA"/>
</dbReference>
<dbReference type="GO" id="GO:0008061">
    <property type="term" value="F:chitin binding"/>
    <property type="evidence" value="ECO:0007669"/>
    <property type="project" value="UniProtKB-UniRule"/>
</dbReference>
<dbReference type="PANTHER" id="PTHR46471:SF2">
    <property type="entry name" value="CHITIN DEACETYLASE-RELATED"/>
    <property type="match status" value="1"/>
</dbReference>
<feature type="domain" description="Apple" evidence="10">
    <location>
        <begin position="248"/>
        <end position="332"/>
    </location>
</feature>
<feature type="disulfide bond" evidence="8">
    <location>
        <begin position="62"/>
        <end position="76"/>
    </location>
</feature>
<evidence type="ECO:0000313" key="11">
    <source>
        <dbReference type="EMBL" id="KDN70651.1"/>
    </source>
</evidence>
<keyword evidence="4" id="KW-0732">Signal</keyword>
<proteinExistence type="predicted"/>
<dbReference type="SMART" id="SM00270">
    <property type="entry name" value="ChtBD1"/>
    <property type="match status" value="3"/>
</dbReference>
<dbReference type="STRING" id="1173701.A0A066XY08"/>
<evidence type="ECO:0000256" key="7">
    <source>
        <dbReference type="ARBA" id="ARBA00023285"/>
    </source>
</evidence>
<evidence type="ECO:0000259" key="10">
    <source>
        <dbReference type="PROSITE" id="PS50948"/>
    </source>
</evidence>
<feature type="domain" description="Chitin-binding type-1" evidence="9">
    <location>
        <begin position="178"/>
        <end position="223"/>
    </location>
</feature>
<dbReference type="eggNOG" id="ENOG502SQAP">
    <property type="taxonomic scope" value="Eukaryota"/>
</dbReference>
<dbReference type="InterPro" id="IPR001002">
    <property type="entry name" value="Chitin-bd_1"/>
</dbReference>
<name>A0A066XY08_COLSU</name>
<organism evidence="11 12">
    <name type="scientific">Colletotrichum sublineola</name>
    <name type="common">Sorghum anthracnose fungus</name>
    <dbReference type="NCBI Taxonomy" id="1173701"/>
    <lineage>
        <taxon>Eukaryota</taxon>
        <taxon>Fungi</taxon>
        <taxon>Dikarya</taxon>
        <taxon>Ascomycota</taxon>
        <taxon>Pezizomycotina</taxon>
        <taxon>Sordariomycetes</taxon>
        <taxon>Hypocreomycetidae</taxon>
        <taxon>Glomerellales</taxon>
        <taxon>Glomerellaceae</taxon>
        <taxon>Colletotrichum</taxon>
        <taxon>Colletotrichum graminicola species complex</taxon>
    </lineage>
</organism>
<keyword evidence="6" id="KW-0119">Carbohydrate metabolism</keyword>
<dbReference type="PROSITE" id="PS00026">
    <property type="entry name" value="CHIT_BIND_I_1"/>
    <property type="match status" value="1"/>
</dbReference>
<evidence type="ECO:0000259" key="9">
    <source>
        <dbReference type="PROSITE" id="PS50941"/>
    </source>
</evidence>
<keyword evidence="5" id="KW-0378">Hydrolase</keyword>
<comment type="cofactor">
    <cofactor evidence="1">
        <name>Co(2+)</name>
        <dbReference type="ChEBI" id="CHEBI:48828"/>
    </cofactor>
</comment>
<evidence type="ECO:0000256" key="6">
    <source>
        <dbReference type="ARBA" id="ARBA00023277"/>
    </source>
</evidence>
<keyword evidence="3" id="KW-0479">Metal-binding</keyword>
<evidence type="ECO:0000313" key="12">
    <source>
        <dbReference type="Proteomes" id="UP000027238"/>
    </source>
</evidence>
<dbReference type="InterPro" id="IPR003609">
    <property type="entry name" value="Pan_app"/>
</dbReference>
<dbReference type="SUPFAM" id="SSF57016">
    <property type="entry name" value="Plant lectins/antimicrobial peptides"/>
    <property type="match status" value="3"/>
</dbReference>
<sequence>MVYLYHSGTSDAYCGEGCQSMFGKCTAASRSGSGSGSDKITPDGTCGGADAYTCKGGAFGKCCSQYGFCGDSDQYCLNACQPSFGDCSSVNVDGKSMSSDGTCAGAGGFTCQGSSYGNCCSQWGYCGSSGEYCGNGCQASFGTCGASGGRAEAATSAVTSAATSAATQTATGIVVSPDGSCGGTNRYTCPTGQCCSKRGYCGTTSDFCGFGCQSAFSPGTCAACPGSTCAGTVTGISSPMCPASNNFCWTLNAKKFQVICGRLASGDSLAAADAATLGDCVSKCAASAVCVAASFFQGPSTSCILFSSYRGPADGNSAGGSQSHAYVRSAACV</sequence>
<accession>A0A066XY08</accession>
<dbReference type="Gene3D" id="3.30.60.10">
    <property type="entry name" value="Endochitinase-like"/>
    <property type="match status" value="3"/>
</dbReference>
<dbReference type="OMA" id="ENTCISA"/>
<dbReference type="PROSITE" id="PS50948">
    <property type="entry name" value="PAN"/>
    <property type="match status" value="1"/>
</dbReference>
<dbReference type="InterPro" id="IPR018371">
    <property type="entry name" value="Chitin-binding_1_CS"/>
</dbReference>
<dbReference type="GO" id="GO:0016787">
    <property type="term" value="F:hydrolase activity"/>
    <property type="evidence" value="ECO:0007669"/>
    <property type="project" value="UniProtKB-KW"/>
</dbReference>
<dbReference type="GO" id="GO:0046872">
    <property type="term" value="F:metal ion binding"/>
    <property type="evidence" value="ECO:0007669"/>
    <property type="project" value="UniProtKB-KW"/>
</dbReference>
<protein>
    <submittedName>
        <fullName evidence="11">Putative agglutinin isolectin 1</fullName>
    </submittedName>
</protein>
<dbReference type="InterPro" id="IPR036861">
    <property type="entry name" value="Endochitinase-like_sf"/>
</dbReference>
<keyword evidence="2 8" id="KW-0147">Chitin-binding</keyword>
<evidence type="ECO:0000256" key="4">
    <source>
        <dbReference type="ARBA" id="ARBA00022729"/>
    </source>
</evidence>